<proteinExistence type="predicted"/>
<keyword evidence="2" id="KW-1185">Reference proteome</keyword>
<gene>
    <name evidence="1" type="ORF">Taro_032406</name>
</gene>
<organism evidence="1 2">
    <name type="scientific">Colocasia esculenta</name>
    <name type="common">Wild taro</name>
    <name type="synonym">Arum esculentum</name>
    <dbReference type="NCBI Taxonomy" id="4460"/>
    <lineage>
        <taxon>Eukaryota</taxon>
        <taxon>Viridiplantae</taxon>
        <taxon>Streptophyta</taxon>
        <taxon>Embryophyta</taxon>
        <taxon>Tracheophyta</taxon>
        <taxon>Spermatophyta</taxon>
        <taxon>Magnoliopsida</taxon>
        <taxon>Liliopsida</taxon>
        <taxon>Araceae</taxon>
        <taxon>Aroideae</taxon>
        <taxon>Colocasieae</taxon>
        <taxon>Colocasia</taxon>
    </lineage>
</organism>
<comment type="caution">
    <text evidence="1">The sequence shown here is derived from an EMBL/GenBank/DDBJ whole genome shotgun (WGS) entry which is preliminary data.</text>
</comment>
<dbReference type="Proteomes" id="UP000652761">
    <property type="component" value="Unassembled WGS sequence"/>
</dbReference>
<reference evidence="1" key="1">
    <citation type="submission" date="2017-07" db="EMBL/GenBank/DDBJ databases">
        <title>Taro Niue Genome Assembly and Annotation.</title>
        <authorList>
            <person name="Atibalentja N."/>
            <person name="Keating K."/>
            <person name="Fields C.J."/>
        </authorList>
    </citation>
    <scope>NUCLEOTIDE SEQUENCE</scope>
    <source>
        <strain evidence="1">Niue_2</strain>
        <tissue evidence="1">Leaf</tissue>
    </source>
</reference>
<evidence type="ECO:0000313" key="1">
    <source>
        <dbReference type="EMBL" id="MQL99679.1"/>
    </source>
</evidence>
<accession>A0A843W9C6</accession>
<evidence type="ECO:0000313" key="2">
    <source>
        <dbReference type="Proteomes" id="UP000652761"/>
    </source>
</evidence>
<protein>
    <submittedName>
        <fullName evidence="1">Uncharacterized protein</fullName>
    </submittedName>
</protein>
<sequence>MAHPPVCRPVVDGRDRHLMFICLARGGRGGRRRRAPFECSTFFSFRLPEKQKNDRAQGFTSRFVFCMLGLAMLAGTTQAVSRTDQTEVQALLAIHDRWRLDPPWSGDDPCPKVAADPYANNTFDKGEVAILCDCTYAENTTCHVMGLYAPALLPYI</sequence>
<dbReference type="AlphaFoldDB" id="A0A843W9C6"/>
<dbReference type="EMBL" id="NMUH01002392">
    <property type="protein sequence ID" value="MQL99679.1"/>
    <property type="molecule type" value="Genomic_DNA"/>
</dbReference>
<name>A0A843W9C6_COLES</name>